<gene>
    <name evidence="1" type="ORF">QAD02_015328</name>
</gene>
<keyword evidence="2" id="KW-1185">Reference proteome</keyword>
<sequence>MNLTAPTSKPQPCQNHTIGTKGTDRIERHQGIGINQNNREAGCNCSGVTHTGMDSFTQMLLETRRDALASLKGALSNVATIAELVSSLNRQIDVAIGVVPAGNCLGNDPDTCTELLAGARRLLGDLAPTLNYTNSNGTRPPQQQETVMIQQTQTVPVDVPQQQNHPVRVKEEPRDAVEEEALTPPGNTEPVIDVDDSMVESQPQSELVRNVQHLPIPNNINRRSLQPMVRLGLLQDMIAEAEQEQRLRARVIKGRQNVNQQRKRSTRPAQRRSAIERELAELEERQREFDRRYRARQKLIQRKDKHDSRPRRILEPTPERQLSTRPARACKTIASASVDGQYVRPTARPTRSCVQQQQQRQKEKMELRGPNALIHGYNSRGSCSSSRRSSFTDSTADSFKTEDEAEPIERKVRLCNSDGGPIKIGLADISDD</sequence>
<evidence type="ECO:0000313" key="1">
    <source>
        <dbReference type="EMBL" id="KAJ8679541.1"/>
    </source>
</evidence>
<organism evidence="1 2">
    <name type="scientific">Eretmocerus hayati</name>
    <dbReference type="NCBI Taxonomy" id="131215"/>
    <lineage>
        <taxon>Eukaryota</taxon>
        <taxon>Metazoa</taxon>
        <taxon>Ecdysozoa</taxon>
        <taxon>Arthropoda</taxon>
        <taxon>Hexapoda</taxon>
        <taxon>Insecta</taxon>
        <taxon>Pterygota</taxon>
        <taxon>Neoptera</taxon>
        <taxon>Endopterygota</taxon>
        <taxon>Hymenoptera</taxon>
        <taxon>Apocrita</taxon>
        <taxon>Proctotrupomorpha</taxon>
        <taxon>Chalcidoidea</taxon>
        <taxon>Aphelinidae</taxon>
        <taxon>Aphelininae</taxon>
        <taxon>Eretmocerus</taxon>
    </lineage>
</organism>
<evidence type="ECO:0000313" key="2">
    <source>
        <dbReference type="Proteomes" id="UP001239111"/>
    </source>
</evidence>
<comment type="caution">
    <text evidence="1">The sequence shown here is derived from an EMBL/GenBank/DDBJ whole genome shotgun (WGS) entry which is preliminary data.</text>
</comment>
<proteinExistence type="predicted"/>
<name>A0ACC2P9L1_9HYME</name>
<reference evidence="1" key="1">
    <citation type="submission" date="2023-04" db="EMBL/GenBank/DDBJ databases">
        <title>A chromosome-level genome assembly of the parasitoid wasp Eretmocerus hayati.</title>
        <authorList>
            <person name="Zhong Y."/>
            <person name="Liu S."/>
            <person name="Liu Y."/>
        </authorList>
    </citation>
    <scope>NUCLEOTIDE SEQUENCE</scope>
    <source>
        <strain evidence="1">ZJU_SS_LIU_2023</strain>
    </source>
</reference>
<dbReference type="Proteomes" id="UP001239111">
    <property type="component" value="Chromosome 2"/>
</dbReference>
<dbReference type="EMBL" id="CM056742">
    <property type="protein sequence ID" value="KAJ8679541.1"/>
    <property type="molecule type" value="Genomic_DNA"/>
</dbReference>
<protein>
    <submittedName>
        <fullName evidence="1">Uncharacterized protein</fullName>
    </submittedName>
</protein>
<accession>A0ACC2P9L1</accession>